<evidence type="ECO:0000256" key="2">
    <source>
        <dbReference type="ARBA" id="ARBA00023002"/>
    </source>
</evidence>
<comment type="similarity">
    <text evidence="1">Belongs to the short-chain dehydrogenases/reductases (SDR) family.</text>
</comment>
<keyword evidence="5" id="KW-1185">Reference proteome</keyword>
<dbReference type="InterPro" id="IPR002347">
    <property type="entry name" value="SDR_fam"/>
</dbReference>
<dbReference type="PRINTS" id="PR00081">
    <property type="entry name" value="GDHRDH"/>
</dbReference>
<dbReference type="InterPro" id="IPR020904">
    <property type="entry name" value="Sc_DH/Rdtase_CS"/>
</dbReference>
<dbReference type="Pfam" id="PF00106">
    <property type="entry name" value="adh_short"/>
    <property type="match status" value="1"/>
</dbReference>
<dbReference type="PANTHER" id="PTHR44196">
    <property type="entry name" value="DEHYDROGENASE/REDUCTASE SDR FAMILY MEMBER 7B"/>
    <property type="match status" value="1"/>
</dbReference>
<dbReference type="EMBL" id="CP043494">
    <property type="protein sequence ID" value="WNG52429.1"/>
    <property type="molecule type" value="Genomic_DNA"/>
</dbReference>
<dbReference type="Gene3D" id="3.40.50.720">
    <property type="entry name" value="NAD(P)-binding Rossmann-like Domain"/>
    <property type="match status" value="1"/>
</dbReference>
<dbReference type="PANTHER" id="PTHR44196:SF2">
    <property type="entry name" value="SHORT-CHAIN DEHYDROGENASE-RELATED"/>
    <property type="match status" value="1"/>
</dbReference>
<gene>
    <name evidence="4" type="ORF">F0U60_16430</name>
</gene>
<name>A0ABY9XAK3_9BACT</name>
<organism evidence="4 5">
    <name type="scientific">Archangium minus</name>
    <dbReference type="NCBI Taxonomy" id="83450"/>
    <lineage>
        <taxon>Bacteria</taxon>
        <taxon>Pseudomonadati</taxon>
        <taxon>Myxococcota</taxon>
        <taxon>Myxococcia</taxon>
        <taxon>Myxococcales</taxon>
        <taxon>Cystobacterineae</taxon>
        <taxon>Archangiaceae</taxon>
        <taxon>Archangium</taxon>
    </lineage>
</organism>
<protein>
    <submittedName>
        <fullName evidence="4">SDR family NAD(P)-dependent oxidoreductase</fullName>
    </submittedName>
</protein>
<evidence type="ECO:0000313" key="5">
    <source>
        <dbReference type="Proteomes" id="UP001611383"/>
    </source>
</evidence>
<sequence>MLELRARWTLVTGASSGLGQEIARSIARDHGGNVLVVARRRERLETLCEELRSKYGVQAAFITADLSNPDDVERVFTEATRERDIHGVVLNAGVTYWGEALKLDWGEFQAMLDTNVTSMVRLSTLFAKHFIERKTEGGMMFVSSVSAFIPVPYQAAYSGTKAFILSYGQAMGQEVRHHGVSVTVFAPGGITTELLDKAGLSNRFKAGDMGMMSATECATHALRAFIYRKELYVPGLLNQTLALAARLLPRGFLAQRTAVMYRPER</sequence>
<evidence type="ECO:0000256" key="1">
    <source>
        <dbReference type="ARBA" id="ARBA00006484"/>
    </source>
</evidence>
<dbReference type="SUPFAM" id="SSF51735">
    <property type="entry name" value="NAD(P)-binding Rossmann-fold domains"/>
    <property type="match status" value="1"/>
</dbReference>
<evidence type="ECO:0000313" key="4">
    <source>
        <dbReference type="EMBL" id="WNG52429.1"/>
    </source>
</evidence>
<dbReference type="PIRSF" id="PIRSF000126">
    <property type="entry name" value="11-beta-HSD1"/>
    <property type="match status" value="1"/>
</dbReference>
<dbReference type="Proteomes" id="UP001611383">
    <property type="component" value="Chromosome"/>
</dbReference>
<evidence type="ECO:0000259" key="3">
    <source>
        <dbReference type="SMART" id="SM00822"/>
    </source>
</evidence>
<dbReference type="InterPro" id="IPR057326">
    <property type="entry name" value="KR_dom"/>
</dbReference>
<dbReference type="InterPro" id="IPR036291">
    <property type="entry name" value="NAD(P)-bd_dom_sf"/>
</dbReference>
<proteinExistence type="inferred from homology"/>
<dbReference type="SMART" id="SM00822">
    <property type="entry name" value="PKS_KR"/>
    <property type="match status" value="1"/>
</dbReference>
<keyword evidence="2" id="KW-0560">Oxidoreductase</keyword>
<dbReference type="CDD" id="cd05233">
    <property type="entry name" value="SDR_c"/>
    <property type="match status" value="1"/>
</dbReference>
<accession>A0ABY9XAK3</accession>
<feature type="domain" description="Ketoreductase" evidence="3">
    <location>
        <begin position="7"/>
        <end position="193"/>
    </location>
</feature>
<reference evidence="4 5" key="1">
    <citation type="submission" date="2019-08" db="EMBL/GenBank/DDBJ databases">
        <title>Archangium and Cystobacter genomes.</title>
        <authorList>
            <person name="Chen I.-C.K."/>
            <person name="Wielgoss S."/>
        </authorList>
    </citation>
    <scope>NUCLEOTIDE SEQUENCE [LARGE SCALE GENOMIC DNA]</scope>
    <source>
        <strain evidence="4 5">Cbm 6</strain>
    </source>
</reference>
<dbReference type="PROSITE" id="PS00061">
    <property type="entry name" value="ADH_SHORT"/>
    <property type="match status" value="1"/>
</dbReference>